<dbReference type="PROSITE" id="PS50109">
    <property type="entry name" value="HIS_KIN"/>
    <property type="match status" value="1"/>
</dbReference>
<dbReference type="EC" id="2.7.13.3" evidence="2"/>
<comment type="caution">
    <text evidence="8">The sequence shown here is derived from an EMBL/GenBank/DDBJ whole genome shotgun (WGS) entry which is preliminary data.</text>
</comment>
<evidence type="ECO:0000256" key="5">
    <source>
        <dbReference type="ARBA" id="ARBA00022777"/>
    </source>
</evidence>
<dbReference type="InterPro" id="IPR005467">
    <property type="entry name" value="His_kinase_dom"/>
</dbReference>
<dbReference type="EMBL" id="JAKFFV010000007">
    <property type="protein sequence ID" value="MCF2499184.1"/>
    <property type="molecule type" value="Genomic_DNA"/>
</dbReference>
<keyword evidence="4" id="KW-0808">Transferase</keyword>
<keyword evidence="6" id="KW-0902">Two-component regulatory system</keyword>
<evidence type="ECO:0000313" key="8">
    <source>
        <dbReference type="EMBL" id="MCF2499184.1"/>
    </source>
</evidence>
<evidence type="ECO:0000256" key="4">
    <source>
        <dbReference type="ARBA" id="ARBA00022679"/>
    </source>
</evidence>
<dbReference type="InterPro" id="IPR003661">
    <property type="entry name" value="HisK_dim/P_dom"/>
</dbReference>
<comment type="catalytic activity">
    <reaction evidence="1">
        <text>ATP + protein L-histidine = ADP + protein N-phospho-L-histidine.</text>
        <dbReference type="EC" id="2.7.13.3"/>
    </reaction>
</comment>
<evidence type="ECO:0000256" key="3">
    <source>
        <dbReference type="ARBA" id="ARBA00022553"/>
    </source>
</evidence>
<keyword evidence="5 8" id="KW-0418">Kinase</keyword>
<evidence type="ECO:0000256" key="6">
    <source>
        <dbReference type="ARBA" id="ARBA00023012"/>
    </source>
</evidence>
<keyword evidence="3" id="KW-0597">Phosphoprotein</keyword>
<dbReference type="InterPro" id="IPR004358">
    <property type="entry name" value="Sig_transdc_His_kin-like_C"/>
</dbReference>
<dbReference type="AlphaFoldDB" id="A0A9X1QDW5"/>
<organism evidence="8 9">
    <name type="scientific">Dyadobacter chenhuakuii</name>
    <dbReference type="NCBI Taxonomy" id="2909339"/>
    <lineage>
        <taxon>Bacteria</taxon>
        <taxon>Pseudomonadati</taxon>
        <taxon>Bacteroidota</taxon>
        <taxon>Cytophagia</taxon>
        <taxon>Cytophagales</taxon>
        <taxon>Spirosomataceae</taxon>
        <taxon>Dyadobacter</taxon>
    </lineage>
</organism>
<gene>
    <name evidence="8" type="ORF">L0661_12750</name>
</gene>
<dbReference type="Pfam" id="PF02518">
    <property type="entry name" value="HATPase_c"/>
    <property type="match status" value="1"/>
</dbReference>
<dbReference type="PANTHER" id="PTHR43711">
    <property type="entry name" value="TWO-COMPONENT HISTIDINE KINASE"/>
    <property type="match status" value="1"/>
</dbReference>
<evidence type="ECO:0000259" key="7">
    <source>
        <dbReference type="PROSITE" id="PS50109"/>
    </source>
</evidence>
<dbReference type="Proteomes" id="UP001139411">
    <property type="component" value="Unassembled WGS sequence"/>
</dbReference>
<proteinExistence type="predicted"/>
<dbReference type="InterPro" id="IPR036097">
    <property type="entry name" value="HisK_dim/P_sf"/>
</dbReference>
<dbReference type="GO" id="GO:0000155">
    <property type="term" value="F:phosphorelay sensor kinase activity"/>
    <property type="evidence" value="ECO:0007669"/>
    <property type="project" value="InterPro"/>
</dbReference>
<dbReference type="SUPFAM" id="SSF55874">
    <property type="entry name" value="ATPase domain of HSP90 chaperone/DNA topoisomerase II/histidine kinase"/>
    <property type="match status" value="1"/>
</dbReference>
<dbReference type="SUPFAM" id="SSF47384">
    <property type="entry name" value="Homodimeric domain of signal transducing histidine kinase"/>
    <property type="match status" value="1"/>
</dbReference>
<dbReference type="SMART" id="SM00387">
    <property type="entry name" value="HATPase_c"/>
    <property type="match status" value="1"/>
</dbReference>
<feature type="domain" description="Histidine kinase" evidence="7">
    <location>
        <begin position="183"/>
        <end position="420"/>
    </location>
</feature>
<evidence type="ECO:0000256" key="1">
    <source>
        <dbReference type="ARBA" id="ARBA00000085"/>
    </source>
</evidence>
<protein>
    <recommendedName>
        <fullName evidence="2">histidine kinase</fullName>
        <ecNumber evidence="2">2.7.13.3</ecNumber>
    </recommendedName>
</protein>
<evidence type="ECO:0000256" key="2">
    <source>
        <dbReference type="ARBA" id="ARBA00012438"/>
    </source>
</evidence>
<dbReference type="RefSeq" id="WP_235158936.1">
    <property type="nucleotide sequence ID" value="NZ_JAKFFV010000007.1"/>
</dbReference>
<accession>A0A9X1QDW5</accession>
<dbReference type="PANTHER" id="PTHR43711:SF28">
    <property type="entry name" value="SENSOR HISTIDINE KINASE YXDK"/>
    <property type="match status" value="1"/>
</dbReference>
<dbReference type="Gene3D" id="3.30.565.10">
    <property type="entry name" value="Histidine kinase-like ATPase, C-terminal domain"/>
    <property type="match status" value="1"/>
</dbReference>
<dbReference type="PRINTS" id="PR00344">
    <property type="entry name" value="BCTRLSENSOR"/>
</dbReference>
<reference evidence="8" key="1">
    <citation type="submission" date="2022-01" db="EMBL/GenBank/DDBJ databases">
        <title>Novel species in genus Dyadobacter.</title>
        <authorList>
            <person name="Ma C."/>
        </authorList>
    </citation>
    <scope>NUCLEOTIDE SEQUENCE</scope>
    <source>
        <strain evidence="8">CY357</strain>
    </source>
</reference>
<dbReference type="CDD" id="cd00082">
    <property type="entry name" value="HisKA"/>
    <property type="match status" value="1"/>
</dbReference>
<dbReference type="Gene3D" id="1.10.287.130">
    <property type="match status" value="1"/>
</dbReference>
<dbReference type="InterPro" id="IPR050736">
    <property type="entry name" value="Sensor_HK_Regulatory"/>
</dbReference>
<dbReference type="CDD" id="cd00075">
    <property type="entry name" value="HATPase"/>
    <property type="match status" value="1"/>
</dbReference>
<dbReference type="InterPro" id="IPR003594">
    <property type="entry name" value="HATPase_dom"/>
</dbReference>
<dbReference type="SMART" id="SM00388">
    <property type="entry name" value="HisKA"/>
    <property type="match status" value="1"/>
</dbReference>
<evidence type="ECO:0000313" key="9">
    <source>
        <dbReference type="Proteomes" id="UP001139411"/>
    </source>
</evidence>
<name>A0A9X1QDW5_9BACT</name>
<sequence length="426" mass="48120">MAKKESGKLDKAKDLAVHLRARREIILNRWRERCADDPSLSSKSSFSREEFNDQVPLLLDVLDQRLQQIEPTHDPIVIANEHGIHRWQNGYSLRELVIELEHLIAILIDEVDRYNLDFSKLDAANASYVYRELSRIYAEANRGSVVSYNDLGQTAAAEQASSLQKALDQLLQLGKKRNEHLRHSSHDLRSSFSVILMASQLSQTQSSDTERAELMNILNKNLTSLRDMLLQLTDYARIEAGQETLDIKDFNVADLIKEIVENAQPVAELRKLKITAEGPDTLKISSDKVQIRRVLQNLLYNALKYTESGGVYITWSNENERRWVLSVQDTGPGFRENSPAAVFAEQLKPATHTTGIHNHVPPIERVPLISDESDNGSFKESEGLGLFIVKKICELMKATMDIESAPGKGTLVRVRFQSKQELNAAP</sequence>
<dbReference type="InterPro" id="IPR036890">
    <property type="entry name" value="HATPase_C_sf"/>
</dbReference>